<keyword evidence="7 12" id="KW-0808">Transferase</keyword>
<evidence type="ECO:0000256" key="3">
    <source>
        <dbReference type="ARBA" id="ARBA00009516"/>
    </source>
</evidence>
<dbReference type="InterPro" id="IPR000836">
    <property type="entry name" value="PRTase_dom"/>
</dbReference>
<sequence length="206" mass="22097">MTTDLSSHPLVQHYLTILRDRSTSASEFRRCCKGMTEVIMVEAAKLLSLDSVKVQTPLEMADGAHLSPGVVFVPILRAGLGMLDPAMDIIPGSSVGYIGMERDENTAEASCYYAKMPDLTASSQVFVLDPMLATGGSAAQCVEQIKAHGAKRVNMVCIIAAPEGIAAFEAAHPDVPIVAGKIDRELNEDRYILPGLGDFGDRLFNT</sequence>
<dbReference type="Pfam" id="PF14681">
    <property type="entry name" value="UPRTase"/>
    <property type="match status" value="1"/>
</dbReference>
<evidence type="ECO:0000256" key="5">
    <source>
        <dbReference type="ARBA" id="ARBA00022533"/>
    </source>
</evidence>
<evidence type="ECO:0000256" key="7">
    <source>
        <dbReference type="ARBA" id="ARBA00022679"/>
    </source>
</evidence>
<dbReference type="InterPro" id="IPR050054">
    <property type="entry name" value="UPRTase/APRTase"/>
</dbReference>
<evidence type="ECO:0000259" key="11">
    <source>
        <dbReference type="Pfam" id="PF14681"/>
    </source>
</evidence>
<organism evidence="12 13">
    <name type="scientific">Thalassobacterium maritimum</name>
    <dbReference type="NCBI Taxonomy" id="3041265"/>
    <lineage>
        <taxon>Bacteria</taxon>
        <taxon>Pseudomonadati</taxon>
        <taxon>Verrucomicrobiota</taxon>
        <taxon>Opitutia</taxon>
        <taxon>Puniceicoccales</taxon>
        <taxon>Coraliomargaritaceae</taxon>
        <taxon>Thalassobacterium</taxon>
    </lineage>
</organism>
<comment type="caution">
    <text evidence="12">The sequence shown here is derived from an EMBL/GenBank/DDBJ whole genome shotgun (WGS) entry which is preliminary data.</text>
</comment>
<keyword evidence="5" id="KW-0021">Allosteric enzyme</keyword>
<name>A0ABU1AQS6_9BACT</name>
<evidence type="ECO:0000256" key="1">
    <source>
        <dbReference type="ARBA" id="ARBA00001946"/>
    </source>
</evidence>
<keyword evidence="8" id="KW-0547">Nucleotide-binding</keyword>
<evidence type="ECO:0000313" key="12">
    <source>
        <dbReference type="EMBL" id="MDQ8205982.1"/>
    </source>
</evidence>
<evidence type="ECO:0000256" key="4">
    <source>
        <dbReference type="ARBA" id="ARBA00011894"/>
    </source>
</evidence>
<accession>A0ABU1AQS6</accession>
<keyword evidence="13" id="KW-1185">Reference proteome</keyword>
<comment type="similarity">
    <text evidence="3">Belongs to the UPRTase family.</text>
</comment>
<comment type="pathway">
    <text evidence="2">Pyrimidine metabolism; UMP biosynthesis via salvage pathway; UMP from uracil: step 1/1.</text>
</comment>
<dbReference type="NCBIfam" id="TIGR01091">
    <property type="entry name" value="upp"/>
    <property type="match status" value="1"/>
</dbReference>
<dbReference type="EC" id="2.4.2.9" evidence="4 10"/>
<keyword evidence="9" id="KW-0342">GTP-binding</keyword>
<comment type="cofactor">
    <cofactor evidence="1">
        <name>Mg(2+)</name>
        <dbReference type="ChEBI" id="CHEBI:18420"/>
    </cofactor>
</comment>
<evidence type="ECO:0000256" key="10">
    <source>
        <dbReference type="NCBIfam" id="TIGR01091"/>
    </source>
</evidence>
<evidence type="ECO:0000313" key="13">
    <source>
        <dbReference type="Proteomes" id="UP001225316"/>
    </source>
</evidence>
<evidence type="ECO:0000256" key="6">
    <source>
        <dbReference type="ARBA" id="ARBA00022676"/>
    </source>
</evidence>
<protein>
    <recommendedName>
        <fullName evidence="4 10">Uracil phosphoribosyltransferase</fullName>
        <ecNumber evidence="4 10">2.4.2.9</ecNumber>
    </recommendedName>
</protein>
<dbReference type="InterPro" id="IPR005765">
    <property type="entry name" value="UPRT"/>
</dbReference>
<dbReference type="RefSeq" id="WP_308947956.1">
    <property type="nucleotide sequence ID" value="NZ_JARXHW010000001.1"/>
</dbReference>
<evidence type="ECO:0000256" key="9">
    <source>
        <dbReference type="ARBA" id="ARBA00023134"/>
    </source>
</evidence>
<dbReference type="PANTHER" id="PTHR32315">
    <property type="entry name" value="ADENINE PHOSPHORIBOSYLTRANSFERASE"/>
    <property type="match status" value="1"/>
</dbReference>
<dbReference type="InterPro" id="IPR029057">
    <property type="entry name" value="PRTase-like"/>
</dbReference>
<proteinExistence type="inferred from homology"/>
<dbReference type="Gene3D" id="3.40.50.2020">
    <property type="match status" value="1"/>
</dbReference>
<dbReference type="NCBIfam" id="NF001097">
    <property type="entry name" value="PRK00129.1"/>
    <property type="match status" value="1"/>
</dbReference>
<dbReference type="SUPFAM" id="SSF53271">
    <property type="entry name" value="PRTase-like"/>
    <property type="match status" value="1"/>
</dbReference>
<evidence type="ECO:0000256" key="2">
    <source>
        <dbReference type="ARBA" id="ARBA00005180"/>
    </source>
</evidence>
<reference evidence="12 13" key="1">
    <citation type="submission" date="2023-04" db="EMBL/GenBank/DDBJ databases">
        <title>A novel bacteria isolated from coastal sediment.</title>
        <authorList>
            <person name="Liu X.-J."/>
            <person name="Du Z.-J."/>
        </authorList>
    </citation>
    <scope>NUCLEOTIDE SEQUENCE [LARGE SCALE GENOMIC DNA]</scope>
    <source>
        <strain evidence="12 13">SDUM461003</strain>
    </source>
</reference>
<dbReference type="Proteomes" id="UP001225316">
    <property type="component" value="Unassembled WGS sequence"/>
</dbReference>
<dbReference type="GO" id="GO:0004845">
    <property type="term" value="F:uracil phosphoribosyltransferase activity"/>
    <property type="evidence" value="ECO:0007669"/>
    <property type="project" value="UniProtKB-EC"/>
</dbReference>
<dbReference type="PANTHER" id="PTHR32315:SF4">
    <property type="entry name" value="URACIL PHOSPHORIBOSYLTRANSFERASE, CHLOROPLASTIC"/>
    <property type="match status" value="1"/>
</dbReference>
<dbReference type="CDD" id="cd06223">
    <property type="entry name" value="PRTases_typeI"/>
    <property type="match status" value="1"/>
</dbReference>
<evidence type="ECO:0000256" key="8">
    <source>
        <dbReference type="ARBA" id="ARBA00022741"/>
    </source>
</evidence>
<keyword evidence="6 12" id="KW-0328">Glycosyltransferase</keyword>
<feature type="domain" description="Phosphoribosyltransferase" evidence="11">
    <location>
        <begin position="6"/>
        <end position="206"/>
    </location>
</feature>
<dbReference type="EMBL" id="JARXHW010000001">
    <property type="protein sequence ID" value="MDQ8205982.1"/>
    <property type="molecule type" value="Genomic_DNA"/>
</dbReference>
<gene>
    <name evidence="12" type="primary">upp</name>
    <name evidence="12" type="ORF">QEH52_00545</name>
</gene>